<comment type="cofactor">
    <cofactor evidence="1">
        <name>pantetheine 4'-phosphate</name>
        <dbReference type="ChEBI" id="CHEBI:47942"/>
    </cofactor>
</comment>
<protein>
    <recommendedName>
        <fullName evidence="5">Ketosynthase family 3 (KS3) domain-containing protein</fullName>
    </recommendedName>
</protein>
<evidence type="ECO:0000256" key="1">
    <source>
        <dbReference type="ARBA" id="ARBA00001957"/>
    </source>
</evidence>
<dbReference type="InterPro" id="IPR016039">
    <property type="entry name" value="Thiolase-like"/>
</dbReference>
<evidence type="ECO:0000256" key="2">
    <source>
        <dbReference type="ARBA" id="ARBA00022679"/>
    </source>
</evidence>
<gene>
    <name evidence="6" type="ORF">Pflav_008210</name>
</gene>
<accession>A0A6F8XKU6</accession>
<evidence type="ECO:0000256" key="4">
    <source>
        <dbReference type="SAM" id="MobiDB-lite"/>
    </source>
</evidence>
<dbReference type="Gene3D" id="3.40.47.10">
    <property type="match status" value="1"/>
</dbReference>
<dbReference type="InterPro" id="IPR014030">
    <property type="entry name" value="Ketoacyl_synth_N"/>
</dbReference>
<feature type="domain" description="Ketosynthase family 3 (KS3)" evidence="5">
    <location>
        <begin position="33"/>
        <end position="425"/>
    </location>
</feature>
<dbReference type="CDD" id="cd00833">
    <property type="entry name" value="PKS"/>
    <property type="match status" value="1"/>
</dbReference>
<dbReference type="GO" id="GO:0004315">
    <property type="term" value="F:3-oxoacyl-[acyl-carrier-protein] synthase activity"/>
    <property type="evidence" value="ECO:0007669"/>
    <property type="project" value="InterPro"/>
</dbReference>
<dbReference type="Pfam" id="PF00109">
    <property type="entry name" value="ketoacyl-synt"/>
    <property type="match status" value="1"/>
</dbReference>
<dbReference type="InterPro" id="IPR020841">
    <property type="entry name" value="PKS_Beta-ketoAc_synthase_dom"/>
</dbReference>
<dbReference type="InterPro" id="IPR050091">
    <property type="entry name" value="PKS_NRPS_Biosynth_Enz"/>
</dbReference>
<dbReference type="KEGG" id="pfla:Pflav_008210"/>
<dbReference type="GO" id="GO:0004312">
    <property type="term" value="F:fatty acid synthase activity"/>
    <property type="evidence" value="ECO:0007669"/>
    <property type="project" value="TreeGrafter"/>
</dbReference>
<reference evidence="6 7" key="2">
    <citation type="submission" date="2020-03" db="EMBL/GenBank/DDBJ databases">
        <authorList>
            <person name="Ichikawa N."/>
            <person name="Kimura A."/>
            <person name="Kitahashi Y."/>
            <person name="Uohara A."/>
        </authorList>
    </citation>
    <scope>NUCLEOTIDE SEQUENCE [LARGE SCALE GENOMIC DNA]</scope>
    <source>
        <strain evidence="6 7">NBRC 107702</strain>
    </source>
</reference>
<keyword evidence="7" id="KW-1185">Reference proteome</keyword>
<organism evidence="6 7">
    <name type="scientific">Phytohabitans flavus</name>
    <dbReference type="NCBI Taxonomy" id="1076124"/>
    <lineage>
        <taxon>Bacteria</taxon>
        <taxon>Bacillati</taxon>
        <taxon>Actinomycetota</taxon>
        <taxon>Actinomycetes</taxon>
        <taxon>Micromonosporales</taxon>
        <taxon>Micromonosporaceae</taxon>
    </lineage>
</organism>
<keyword evidence="2" id="KW-0808">Transferase</keyword>
<name>A0A6F8XKU6_9ACTN</name>
<dbReference type="PROSITE" id="PS00606">
    <property type="entry name" value="KS3_1"/>
    <property type="match status" value="1"/>
</dbReference>
<dbReference type="Proteomes" id="UP000502508">
    <property type="component" value="Chromosome"/>
</dbReference>
<feature type="region of interest" description="Disordered" evidence="4">
    <location>
        <begin position="302"/>
        <end position="394"/>
    </location>
</feature>
<feature type="compositionally biased region" description="Basic residues" evidence="4">
    <location>
        <begin position="349"/>
        <end position="361"/>
    </location>
</feature>
<dbReference type="PROSITE" id="PS52004">
    <property type="entry name" value="KS3_2"/>
    <property type="match status" value="1"/>
</dbReference>
<dbReference type="SMART" id="SM00825">
    <property type="entry name" value="PKS_KS"/>
    <property type="match status" value="1"/>
</dbReference>
<dbReference type="Pfam" id="PF08990">
    <property type="entry name" value="Docking"/>
    <property type="match status" value="1"/>
</dbReference>
<feature type="compositionally biased region" description="Low complexity" evidence="4">
    <location>
        <begin position="319"/>
        <end position="348"/>
    </location>
</feature>
<dbReference type="PANTHER" id="PTHR43775">
    <property type="entry name" value="FATTY ACID SYNTHASE"/>
    <property type="match status" value="1"/>
</dbReference>
<dbReference type="SUPFAM" id="SSF101173">
    <property type="entry name" value="Docking domain B of the erythromycin polyketide synthase (DEBS)"/>
    <property type="match status" value="1"/>
</dbReference>
<evidence type="ECO:0000313" key="7">
    <source>
        <dbReference type="Proteomes" id="UP000502508"/>
    </source>
</evidence>
<sequence>MNNEDKLRDYLHRVTVDLQKTRQRLIEVESKDQEPIAIVGMSCHYPGGVSSPDELWKLVADGVDGVGAFPTDRGWRTDGLFDAGPDSSGTSLAREGGFVHTASQFDTGFFGISPREALATDPQQRLLLEATWEAFENAGIDPQILHGSQTGVFIGSGSQDYSVLTAANPGSVEGYAMTGLASSVMSGRISYTLGLEGPSLTVDTACSSSLVALHLAAHALRQRECPLALAGGITVMATPSLFIDSSHLGAISGSGRCKAFAAAADGTGWAEGVGLLVLERLSDARNNGHQVLAVLRGSAVNQDGASNGLTAPTGRRRSGSSGRPSSTPASRPPRSTSSRRTARAPRWATRSRRGRCCRRTGRGATPKSRCGSAPSNRTSGTRRPPPGSPASSRWSWRCGTRCCPRRCTSTSPPRTSTGAAARWRC</sequence>
<proteinExistence type="predicted"/>
<reference evidence="6 7" key="1">
    <citation type="submission" date="2020-03" db="EMBL/GenBank/DDBJ databases">
        <title>Whole genome shotgun sequence of Phytohabitans flavus NBRC 107702.</title>
        <authorList>
            <person name="Komaki H."/>
            <person name="Tamura T."/>
        </authorList>
    </citation>
    <scope>NUCLEOTIDE SEQUENCE [LARGE SCALE GENOMIC DNA]</scope>
    <source>
        <strain evidence="6 7">NBRC 107702</strain>
    </source>
</reference>
<dbReference type="InterPro" id="IPR018201">
    <property type="entry name" value="Ketoacyl_synth_AS"/>
</dbReference>
<evidence type="ECO:0000313" key="6">
    <source>
        <dbReference type="EMBL" id="BCB74411.1"/>
    </source>
</evidence>
<keyword evidence="3" id="KW-0511">Multifunctional enzyme</keyword>
<dbReference type="InterPro" id="IPR036299">
    <property type="entry name" value="Polyketide_synth_docking_sf"/>
</dbReference>
<evidence type="ECO:0000259" key="5">
    <source>
        <dbReference type="PROSITE" id="PS52004"/>
    </source>
</evidence>
<dbReference type="SUPFAM" id="SSF53901">
    <property type="entry name" value="Thiolase-like"/>
    <property type="match status" value="1"/>
</dbReference>
<dbReference type="InterPro" id="IPR015083">
    <property type="entry name" value="NorB/c/GfsB-D-like_docking"/>
</dbReference>
<evidence type="ECO:0000256" key="3">
    <source>
        <dbReference type="ARBA" id="ARBA00023268"/>
    </source>
</evidence>
<dbReference type="EMBL" id="AP022870">
    <property type="protein sequence ID" value="BCB74411.1"/>
    <property type="molecule type" value="Genomic_DNA"/>
</dbReference>
<dbReference type="AlphaFoldDB" id="A0A6F8XKU6"/>
<dbReference type="PANTHER" id="PTHR43775:SF51">
    <property type="entry name" value="INACTIVE PHENOLPHTHIOCEROL SYNTHESIS POLYKETIDE SYNTHASE TYPE I PKS1-RELATED"/>
    <property type="match status" value="1"/>
</dbReference>
<dbReference type="GO" id="GO:0006633">
    <property type="term" value="P:fatty acid biosynthetic process"/>
    <property type="evidence" value="ECO:0007669"/>
    <property type="project" value="InterPro"/>
</dbReference>